<name>A0A819QPF6_9BILA</name>
<dbReference type="EMBL" id="CAJOBD010005540">
    <property type="protein sequence ID" value="CAF4034391.1"/>
    <property type="molecule type" value="Genomic_DNA"/>
</dbReference>
<organism evidence="3 4">
    <name type="scientific">Rotaria sordida</name>
    <dbReference type="NCBI Taxonomy" id="392033"/>
    <lineage>
        <taxon>Eukaryota</taxon>
        <taxon>Metazoa</taxon>
        <taxon>Spiralia</taxon>
        <taxon>Gnathifera</taxon>
        <taxon>Rotifera</taxon>
        <taxon>Eurotatoria</taxon>
        <taxon>Bdelloidea</taxon>
        <taxon>Philodinida</taxon>
        <taxon>Philodinidae</taxon>
        <taxon>Rotaria</taxon>
    </lineage>
</organism>
<evidence type="ECO:0000256" key="1">
    <source>
        <dbReference type="SAM" id="SignalP"/>
    </source>
</evidence>
<proteinExistence type="predicted"/>
<dbReference type="InterPro" id="IPR036928">
    <property type="entry name" value="AS_sf"/>
</dbReference>
<feature type="non-terminal residue" evidence="3">
    <location>
        <position position="1"/>
    </location>
</feature>
<evidence type="ECO:0000259" key="2">
    <source>
        <dbReference type="Pfam" id="PF01425"/>
    </source>
</evidence>
<evidence type="ECO:0000313" key="3">
    <source>
        <dbReference type="EMBL" id="CAF4034391.1"/>
    </source>
</evidence>
<dbReference type="AlphaFoldDB" id="A0A819QPF6"/>
<feature type="chain" id="PRO_5032434514" description="Amidase domain-containing protein" evidence="1">
    <location>
        <begin position="22"/>
        <end position="562"/>
    </location>
</feature>
<feature type="signal peptide" evidence="1">
    <location>
        <begin position="1"/>
        <end position="21"/>
    </location>
</feature>
<dbReference type="SUPFAM" id="SSF75304">
    <property type="entry name" value="Amidase signature (AS) enzymes"/>
    <property type="match status" value="1"/>
</dbReference>
<dbReference type="Pfam" id="PF01425">
    <property type="entry name" value="Amidase"/>
    <property type="match status" value="1"/>
</dbReference>
<dbReference type="Proteomes" id="UP000663836">
    <property type="component" value="Unassembled WGS sequence"/>
</dbReference>
<dbReference type="InterPro" id="IPR023631">
    <property type="entry name" value="Amidase_dom"/>
</dbReference>
<keyword evidence="1" id="KW-0732">Signal</keyword>
<sequence length="562" mass="63304">MKTIIQLYVIILILRSKSVYSKAILSEFKVSAIHELLRKGGWNCTDVIDYFIKRAVTYNPIIKALINFNPKAQIEAYDLDKFYHEKNVFKGQLHCIPFIIKDNIDVAGLPTTGGIKALRYSIPNKDAPVIDKLRKEGAIVIAKANMAEMAVGELENSEMGGQCLNPFDLKRTCGTSSSGSGGGISSAMAIVSLGTDTGGSILQPASFNGLFGIRTPVGYPKTEGIISLFHQQDVVGPIAKHLDDLVLAYSIMVDNKTIQENYLKNIEPSKLKLGYFINFFNTFNISSPSLNNKTYYLDPDIKEIMLNTMKKFKSLNINIIEKSLNQTELIELFDAIYKITDQDAQLPCTISSGKSGLNNYFNDSSRFDVDAPYKNSTQLASSSLLSKIWVDTFSLGNLYDEDYSTYCQQYTEMIVSFRNTIDNWFSSNDIDAYIFPSFVHPPFLLVNDSNVANSNRITSVISISPLTYYPSIAAPIGYSKPTNEQPDGLPVNVFLFSKPENFDKVFQILKLFENLAEWFIKERNRPLLVFDLLINDVFNQSAVDREQCQNLLRHLRQREKFI</sequence>
<comment type="caution">
    <text evidence="3">The sequence shown here is derived from an EMBL/GenBank/DDBJ whole genome shotgun (WGS) entry which is preliminary data.</text>
</comment>
<dbReference type="PANTHER" id="PTHR42678">
    <property type="entry name" value="AMIDASE"/>
    <property type="match status" value="1"/>
</dbReference>
<evidence type="ECO:0000313" key="4">
    <source>
        <dbReference type="Proteomes" id="UP000663836"/>
    </source>
</evidence>
<accession>A0A819QPF6</accession>
<reference evidence="3" key="1">
    <citation type="submission" date="2021-02" db="EMBL/GenBank/DDBJ databases">
        <authorList>
            <person name="Nowell W R."/>
        </authorList>
    </citation>
    <scope>NUCLEOTIDE SEQUENCE</scope>
</reference>
<dbReference type="Gene3D" id="3.90.1300.10">
    <property type="entry name" value="Amidase signature (AS) domain"/>
    <property type="match status" value="1"/>
</dbReference>
<protein>
    <recommendedName>
        <fullName evidence="2">Amidase domain-containing protein</fullName>
    </recommendedName>
</protein>
<gene>
    <name evidence="3" type="ORF">JBS370_LOCUS28140</name>
</gene>
<feature type="domain" description="Amidase" evidence="2">
    <location>
        <begin position="46"/>
        <end position="498"/>
    </location>
</feature>
<dbReference type="PANTHER" id="PTHR42678:SF34">
    <property type="entry name" value="OS04G0183300 PROTEIN"/>
    <property type="match status" value="1"/>
</dbReference>